<keyword evidence="3" id="KW-1185">Reference proteome</keyword>
<organism evidence="2 3">
    <name type="scientific">Lachnellula arida</name>
    <dbReference type="NCBI Taxonomy" id="1316785"/>
    <lineage>
        <taxon>Eukaryota</taxon>
        <taxon>Fungi</taxon>
        <taxon>Dikarya</taxon>
        <taxon>Ascomycota</taxon>
        <taxon>Pezizomycotina</taxon>
        <taxon>Leotiomycetes</taxon>
        <taxon>Helotiales</taxon>
        <taxon>Lachnaceae</taxon>
        <taxon>Lachnellula</taxon>
    </lineage>
</organism>
<sequence length="300" mass="33567">MIPPIGTSVRRLTTDRWRLGSSKVCERVTTLTPSNAIASWEDKNGTDLVHEGGTSAAVWNIGPNIFCKVKAWCEGLESEGDAIQFVGRKVPSVPLPQIIYSWIDYEWNRSFLILRRVDGQTLRDCWPRLSLSQKTQIASQIARYCCELAKITSLAFESATHCGVLEPFLTPRDRSHPSWKPRPLGPLSLTDFTSHLPRKSTTDCPDIGSCFHYYHADLGPGNIIISERGNVEGILDWESAGFYPRFWIATKPAISAGFYLNPVEGTKREAWRDLLGSMLQEEGFEPAGFTIEGGQTLYKV</sequence>
<accession>A0A8T9AYG6</accession>
<name>A0A8T9AYG6_9HELO</name>
<evidence type="ECO:0000313" key="3">
    <source>
        <dbReference type="Proteomes" id="UP000469559"/>
    </source>
</evidence>
<dbReference type="InterPro" id="IPR051678">
    <property type="entry name" value="AGP_Transferase"/>
</dbReference>
<dbReference type="InterPro" id="IPR002575">
    <property type="entry name" value="Aminoglycoside_PTrfase"/>
</dbReference>
<dbReference type="CDD" id="cd05120">
    <property type="entry name" value="APH_ChoK_like"/>
    <property type="match status" value="1"/>
</dbReference>
<dbReference type="OrthoDB" id="5404599at2759"/>
<dbReference type="PANTHER" id="PTHR21310:SF58">
    <property type="entry name" value="AMINOGLYCOSIDE PHOSPHOTRANSFERASE DOMAIN-CONTAINING PROTEIN"/>
    <property type="match status" value="1"/>
</dbReference>
<evidence type="ECO:0000313" key="2">
    <source>
        <dbReference type="EMBL" id="TVY12798.1"/>
    </source>
</evidence>
<protein>
    <recommendedName>
        <fullName evidence="1">Aminoglycoside phosphotransferase domain-containing protein</fullName>
    </recommendedName>
</protein>
<dbReference type="Proteomes" id="UP000469559">
    <property type="component" value="Unassembled WGS sequence"/>
</dbReference>
<gene>
    <name evidence="2" type="ORF">LARI1_G009076</name>
</gene>
<dbReference type="SUPFAM" id="SSF56112">
    <property type="entry name" value="Protein kinase-like (PK-like)"/>
    <property type="match status" value="1"/>
</dbReference>
<proteinExistence type="predicted"/>
<dbReference type="PANTHER" id="PTHR21310">
    <property type="entry name" value="AMINOGLYCOSIDE PHOSPHOTRANSFERASE-RELATED-RELATED"/>
    <property type="match status" value="1"/>
</dbReference>
<dbReference type="Pfam" id="PF01636">
    <property type="entry name" value="APH"/>
    <property type="match status" value="1"/>
</dbReference>
<reference evidence="2 3" key="1">
    <citation type="submission" date="2018-05" db="EMBL/GenBank/DDBJ databases">
        <title>Whole genome sequencing for identification of molecular markers to develop diagnostic detection tools for the regulated plant pathogen Lachnellula willkommii.</title>
        <authorList>
            <person name="Giroux E."/>
            <person name="Bilodeau G."/>
        </authorList>
    </citation>
    <scope>NUCLEOTIDE SEQUENCE [LARGE SCALE GENOMIC DNA]</scope>
    <source>
        <strain evidence="2 3">CBS 203.66</strain>
    </source>
</reference>
<dbReference type="AlphaFoldDB" id="A0A8T9AYG6"/>
<comment type="caution">
    <text evidence="2">The sequence shown here is derived from an EMBL/GenBank/DDBJ whole genome shotgun (WGS) entry which is preliminary data.</text>
</comment>
<feature type="domain" description="Aminoglycoside phosphotransferase" evidence="1">
    <location>
        <begin position="76"/>
        <end position="245"/>
    </location>
</feature>
<dbReference type="EMBL" id="QGMF01001299">
    <property type="protein sequence ID" value="TVY12798.1"/>
    <property type="molecule type" value="Genomic_DNA"/>
</dbReference>
<dbReference type="InterPro" id="IPR011009">
    <property type="entry name" value="Kinase-like_dom_sf"/>
</dbReference>
<evidence type="ECO:0000259" key="1">
    <source>
        <dbReference type="Pfam" id="PF01636"/>
    </source>
</evidence>